<proteinExistence type="predicted"/>
<dbReference type="PANTHER" id="PTHR33509">
    <property type="entry name" value="LATE EMBRYOGENIS ABUNDANT PROTEIN 2-RELATED"/>
    <property type="match status" value="1"/>
</dbReference>
<dbReference type="AlphaFoldDB" id="A0A7N2LUZ7"/>
<dbReference type="GO" id="GO:0005739">
    <property type="term" value="C:mitochondrion"/>
    <property type="evidence" value="ECO:0007669"/>
    <property type="project" value="TreeGrafter"/>
</dbReference>
<dbReference type="Pfam" id="PF03242">
    <property type="entry name" value="LEA_3a"/>
    <property type="match status" value="1"/>
</dbReference>
<dbReference type="PANTHER" id="PTHR33509:SF34">
    <property type="entry name" value="LATE EMBRYOGENIS ABUNDANT PROTEIN 41"/>
    <property type="match status" value="1"/>
</dbReference>
<dbReference type="Gramene" id="QL93p2007_0079:mrna">
    <property type="protein sequence ID" value="QL93p2007_0079:mrna"/>
    <property type="gene ID" value="QL93p2007_0079"/>
</dbReference>
<evidence type="ECO:0008006" key="3">
    <source>
        <dbReference type="Google" id="ProtNLM"/>
    </source>
</evidence>
<dbReference type="EnsemblPlants" id="QL93p2007_0079:mrna">
    <property type="protein sequence ID" value="QL93p2007_0079:mrna"/>
    <property type="gene ID" value="QL93p2007_0079"/>
</dbReference>
<dbReference type="OMA" id="PINHTPE"/>
<gene>
    <name evidence="1" type="primary">LOC115973299</name>
</gene>
<dbReference type="Gramene" id="QL06p009975:mrna">
    <property type="protein sequence ID" value="QL06p009975:mrna"/>
    <property type="gene ID" value="QL06p009975"/>
</dbReference>
<dbReference type="EMBL" id="LRBV02000006">
    <property type="status" value="NOT_ANNOTATED_CDS"/>
    <property type="molecule type" value="Genomic_DNA"/>
</dbReference>
<sequence length="109" mass="11630">MARSLTQAKLLAESIADGFSLFINRRGYAAASHASVSASLANGGGSSSSKSRILMSKIEERASMKEDCGASSAWAPDPVTGYYRPINHAAEIDAVELRNLLLNHKVRAH</sequence>
<reference evidence="1 2" key="1">
    <citation type="journal article" date="2016" name="G3 (Bethesda)">
        <title>First Draft Assembly and Annotation of the Genome of a California Endemic Oak Quercus lobata Nee (Fagaceae).</title>
        <authorList>
            <person name="Sork V.L."/>
            <person name="Fitz-Gibbon S.T."/>
            <person name="Puiu D."/>
            <person name="Crepeau M."/>
            <person name="Gugger P.F."/>
            <person name="Sherman R."/>
            <person name="Stevens K."/>
            <person name="Langley C.H."/>
            <person name="Pellegrini M."/>
            <person name="Salzberg S.L."/>
        </authorList>
    </citation>
    <scope>NUCLEOTIDE SEQUENCE [LARGE SCALE GENOMIC DNA]</scope>
    <source>
        <strain evidence="1 2">cv. SW786</strain>
    </source>
</reference>
<evidence type="ECO:0000313" key="2">
    <source>
        <dbReference type="Proteomes" id="UP000594261"/>
    </source>
</evidence>
<protein>
    <recommendedName>
        <fullName evidence="3">Late embryogenesis abundant protein Lea5</fullName>
    </recommendedName>
</protein>
<dbReference type="GeneID" id="115973299"/>
<organism evidence="1 2">
    <name type="scientific">Quercus lobata</name>
    <name type="common">Valley oak</name>
    <dbReference type="NCBI Taxonomy" id="97700"/>
    <lineage>
        <taxon>Eukaryota</taxon>
        <taxon>Viridiplantae</taxon>
        <taxon>Streptophyta</taxon>
        <taxon>Embryophyta</taxon>
        <taxon>Tracheophyta</taxon>
        <taxon>Spermatophyta</taxon>
        <taxon>Magnoliopsida</taxon>
        <taxon>eudicotyledons</taxon>
        <taxon>Gunneridae</taxon>
        <taxon>Pentapetalae</taxon>
        <taxon>rosids</taxon>
        <taxon>fabids</taxon>
        <taxon>Fagales</taxon>
        <taxon>Fagaceae</taxon>
        <taxon>Quercus</taxon>
    </lineage>
</organism>
<dbReference type="EnsemblPlants" id="QL06p009975:mrna">
    <property type="protein sequence ID" value="QL06p009975:mrna"/>
    <property type="gene ID" value="QL06p009975"/>
</dbReference>
<dbReference type="KEGG" id="qlo:115951018"/>
<dbReference type="KEGG" id="qlo:115973299"/>
<reference evidence="1" key="2">
    <citation type="submission" date="2021-01" db="UniProtKB">
        <authorList>
            <consortium name="EnsemblPlants"/>
        </authorList>
    </citation>
    <scope>IDENTIFICATION</scope>
</reference>
<evidence type="ECO:0000313" key="1">
    <source>
        <dbReference type="EnsemblPlants" id="QL06p009975:mrna"/>
    </source>
</evidence>
<name>A0A7N2LUZ7_QUELO</name>
<dbReference type="OrthoDB" id="1693956at2759"/>
<accession>A0A7N2LUZ7</accession>
<dbReference type="Proteomes" id="UP000594261">
    <property type="component" value="Chromosome 6"/>
</dbReference>
<keyword evidence="2" id="KW-1185">Reference proteome</keyword>
<dbReference type="RefSeq" id="XP_030949413.1">
    <property type="nucleotide sequence ID" value="XM_031093553.1"/>
</dbReference>
<dbReference type="GO" id="GO:0006950">
    <property type="term" value="P:response to stress"/>
    <property type="evidence" value="ECO:0007669"/>
    <property type="project" value="TreeGrafter"/>
</dbReference>
<dbReference type="InterPro" id="IPR004926">
    <property type="entry name" value="LEA_3a"/>
</dbReference>